<proteinExistence type="predicted"/>
<gene>
    <name evidence="2" type="ORF">BXT84_02600</name>
</gene>
<dbReference type="InterPro" id="IPR058792">
    <property type="entry name" value="Beta-barrel_RND_2"/>
</dbReference>
<dbReference type="SUPFAM" id="SSF51230">
    <property type="entry name" value="Single hybrid motif"/>
    <property type="match status" value="1"/>
</dbReference>
<name>A0ABN5GXC4_9FIRM</name>
<dbReference type="InterPro" id="IPR050739">
    <property type="entry name" value="MFP"/>
</dbReference>
<dbReference type="EMBL" id="CP019454">
    <property type="protein sequence ID" value="AUW92974.1"/>
    <property type="molecule type" value="Genomic_DNA"/>
</dbReference>
<feature type="domain" description="CusB-like beta-barrel" evidence="1">
    <location>
        <begin position="120"/>
        <end position="158"/>
    </location>
</feature>
<accession>A0ABN5GXC4</accession>
<dbReference type="InterPro" id="IPR011053">
    <property type="entry name" value="Single_hybrid_motif"/>
</dbReference>
<dbReference type="Gene3D" id="2.40.30.170">
    <property type="match status" value="1"/>
</dbReference>
<keyword evidence="3" id="KW-1185">Reference proteome</keyword>
<dbReference type="Gene3D" id="2.40.50.100">
    <property type="match status" value="1"/>
</dbReference>
<reference evidence="2 3" key="1">
    <citation type="journal article" date="2019" name="Sci. Rep.">
        <title>Sulfobacillus thermotolerans: new insights into resistance and metabolic capacities of acidophilic chemolithotrophs.</title>
        <authorList>
            <person name="Panyushkina A.E."/>
            <person name="Babenko V.V."/>
            <person name="Nikitina A.S."/>
            <person name="Selezneva O.V."/>
            <person name="Tsaplina I.A."/>
            <person name="Letarova M.A."/>
            <person name="Kostryukova E.S."/>
            <person name="Letarov A.V."/>
        </authorList>
    </citation>
    <scope>NUCLEOTIDE SEQUENCE [LARGE SCALE GENOMIC DNA]</scope>
    <source>
        <strain evidence="2 3">Kr1</strain>
    </source>
</reference>
<organism evidence="2 3">
    <name type="scientific">Sulfobacillus thermotolerans</name>
    <dbReference type="NCBI Taxonomy" id="338644"/>
    <lineage>
        <taxon>Bacteria</taxon>
        <taxon>Bacillati</taxon>
        <taxon>Bacillota</taxon>
        <taxon>Clostridia</taxon>
        <taxon>Eubacteriales</taxon>
        <taxon>Clostridiales Family XVII. Incertae Sedis</taxon>
        <taxon>Sulfobacillus</taxon>
    </lineage>
</organism>
<dbReference type="Proteomes" id="UP000325292">
    <property type="component" value="Chromosome"/>
</dbReference>
<evidence type="ECO:0000313" key="2">
    <source>
        <dbReference type="EMBL" id="AUW92974.1"/>
    </source>
</evidence>
<evidence type="ECO:0000259" key="1">
    <source>
        <dbReference type="Pfam" id="PF25954"/>
    </source>
</evidence>
<sequence length="206" mass="21594">MPRWVIGLVAIMGVLILGGIAGYDAYYQANYVNTNYAYVTAPYTWVSVTSFGTVKGLQVKNGEHVSQGASLLQLQTANGQTTTIDAPIGGTVGSIGIAPGASVQPREDLMAIVQQGRSTVVADFPESEAHRLAVGQTANVTLSAYPGTTFTGTVSKIGSTTLSELSPLLQVGTFSKERQWVPVTIQVDTGSNTFIPGENAAVRVDV</sequence>
<evidence type="ECO:0000313" key="3">
    <source>
        <dbReference type="Proteomes" id="UP000325292"/>
    </source>
</evidence>
<dbReference type="PANTHER" id="PTHR30386">
    <property type="entry name" value="MEMBRANE FUSION SUBUNIT OF EMRAB-TOLC MULTIDRUG EFFLUX PUMP"/>
    <property type="match status" value="1"/>
</dbReference>
<dbReference type="Pfam" id="PF25954">
    <property type="entry name" value="Beta-barrel_RND_2"/>
    <property type="match status" value="1"/>
</dbReference>
<protein>
    <recommendedName>
        <fullName evidence="1">CusB-like beta-barrel domain-containing protein</fullName>
    </recommendedName>
</protein>